<organism evidence="1 2">
    <name type="scientific">Brassica cretica</name>
    <name type="common">Mustard</name>
    <dbReference type="NCBI Taxonomy" id="69181"/>
    <lineage>
        <taxon>Eukaryota</taxon>
        <taxon>Viridiplantae</taxon>
        <taxon>Streptophyta</taxon>
        <taxon>Embryophyta</taxon>
        <taxon>Tracheophyta</taxon>
        <taxon>Spermatophyta</taxon>
        <taxon>Magnoliopsida</taxon>
        <taxon>eudicotyledons</taxon>
        <taxon>Gunneridae</taxon>
        <taxon>Pentapetalae</taxon>
        <taxon>rosids</taxon>
        <taxon>malvids</taxon>
        <taxon>Brassicales</taxon>
        <taxon>Brassicaceae</taxon>
        <taxon>Brassiceae</taxon>
        <taxon>Brassica</taxon>
    </lineage>
</organism>
<reference evidence="1" key="1">
    <citation type="submission" date="2019-12" db="EMBL/GenBank/DDBJ databases">
        <title>Genome sequencing and annotation of Brassica cretica.</title>
        <authorList>
            <person name="Studholme D.J."/>
            <person name="Sarris P.F."/>
        </authorList>
    </citation>
    <scope>NUCLEOTIDE SEQUENCE</scope>
    <source>
        <strain evidence="1">PFS-001/15</strain>
        <tissue evidence="1">Leaf</tissue>
    </source>
</reference>
<name>A0A8S9HHN5_BRACR</name>
<dbReference type="Proteomes" id="UP000712281">
    <property type="component" value="Unassembled WGS sequence"/>
</dbReference>
<gene>
    <name evidence="1" type="ORF">F2Q68_00016514</name>
</gene>
<protein>
    <submittedName>
        <fullName evidence="1">Uncharacterized protein</fullName>
    </submittedName>
</protein>
<comment type="caution">
    <text evidence="1">The sequence shown here is derived from an EMBL/GenBank/DDBJ whole genome shotgun (WGS) entry which is preliminary data.</text>
</comment>
<dbReference type="AlphaFoldDB" id="A0A8S9HHN5"/>
<evidence type="ECO:0000313" key="1">
    <source>
        <dbReference type="EMBL" id="KAF2555782.1"/>
    </source>
</evidence>
<sequence length="192" mass="19996">MATASGNGGGDRTAGAVVAGQISQAVNSTANLLHLIRQSSSAELAKLPKNLLAKASLTKATGQVCVGAASSSDFIAGCTYIESGLNSGDHLNTVTQLLENMEITQLHALRSRTAPRFDDFVLSSLPSMFPHLVAPFIVACVSMTLPFAMFATPGVGFRSPSLRLFSSALASLSISVRGCAYRSLCMSLPASW</sequence>
<dbReference type="EMBL" id="QGKW02001940">
    <property type="protein sequence ID" value="KAF2555782.1"/>
    <property type="molecule type" value="Genomic_DNA"/>
</dbReference>
<proteinExistence type="predicted"/>
<accession>A0A8S9HHN5</accession>
<evidence type="ECO:0000313" key="2">
    <source>
        <dbReference type="Proteomes" id="UP000712281"/>
    </source>
</evidence>